<name>A0AAD4FA32_9PLEO</name>
<keyword evidence="2" id="KW-1185">Reference proteome</keyword>
<dbReference type="AlphaFoldDB" id="A0AAD4FA32"/>
<evidence type="ECO:0000313" key="2">
    <source>
        <dbReference type="Proteomes" id="UP001199106"/>
    </source>
</evidence>
<dbReference type="EMBL" id="JAANER010000010">
    <property type="protein sequence ID" value="KAG9185596.1"/>
    <property type="molecule type" value="Genomic_DNA"/>
</dbReference>
<sequence length="100" mass="10916">MRDCHIKVLGETQAQLAANLASELGVAYVRYGSNINKLAPHGAVYTFSGKEEIVFSDEDAHNESNGHWRGTVTCTLTAYFRNPRGSEVARGELPGDLTSF</sequence>
<comment type="caution">
    <text evidence="1">The sequence shown here is derived from an EMBL/GenBank/DDBJ whole genome shotgun (WGS) entry which is preliminary data.</text>
</comment>
<dbReference type="Proteomes" id="UP001199106">
    <property type="component" value="Unassembled WGS sequence"/>
</dbReference>
<protein>
    <submittedName>
        <fullName evidence="1">Uncharacterized protein</fullName>
    </submittedName>
</protein>
<gene>
    <name evidence="1" type="ORF">G6011_06927</name>
</gene>
<reference evidence="1" key="1">
    <citation type="submission" date="2021-07" db="EMBL/GenBank/DDBJ databases">
        <title>Genome Resource of American Ginseng Black Spot Pathogen Alternaria panax.</title>
        <authorList>
            <person name="Qiu C."/>
            <person name="Wang W."/>
            <person name="Liu Z."/>
        </authorList>
    </citation>
    <scope>NUCLEOTIDE SEQUENCE</scope>
    <source>
        <strain evidence="1">BNCC115425</strain>
    </source>
</reference>
<organism evidence="1 2">
    <name type="scientific">Alternaria panax</name>
    <dbReference type="NCBI Taxonomy" id="48097"/>
    <lineage>
        <taxon>Eukaryota</taxon>
        <taxon>Fungi</taxon>
        <taxon>Dikarya</taxon>
        <taxon>Ascomycota</taxon>
        <taxon>Pezizomycotina</taxon>
        <taxon>Dothideomycetes</taxon>
        <taxon>Pleosporomycetidae</taxon>
        <taxon>Pleosporales</taxon>
        <taxon>Pleosporineae</taxon>
        <taxon>Pleosporaceae</taxon>
        <taxon>Alternaria</taxon>
        <taxon>Alternaria sect. Panax</taxon>
    </lineage>
</organism>
<accession>A0AAD4FA32</accession>
<evidence type="ECO:0000313" key="1">
    <source>
        <dbReference type="EMBL" id="KAG9185596.1"/>
    </source>
</evidence>
<proteinExistence type="predicted"/>